<comment type="caution">
    <text evidence="9">The sequence shown here is derived from an EMBL/GenBank/DDBJ whole genome shotgun (WGS) entry which is preliminary data.</text>
</comment>
<protein>
    <recommendedName>
        <fullName evidence="6 7">Small ribosomal subunit protein bS20</fullName>
    </recommendedName>
</protein>
<keyword evidence="2 7" id="KW-0699">rRNA-binding</keyword>
<comment type="similarity">
    <text evidence="1 7">Belongs to the bacterial ribosomal protein bS20 family.</text>
</comment>
<name>A0A133YH46_9FIRM</name>
<sequence length="87" mass="9663">MPNLKQAIKRVSINEKKTEVNKNKKSEVRTAIKKAHVAVSTASEGALDLVREAQKQIDKLAGQGKMNKNTAARRVSRLQKALNRQAQ</sequence>
<dbReference type="AlphaFoldDB" id="A0A133YH46"/>
<keyword evidence="3 7" id="KW-0694">RNA-binding</keyword>
<dbReference type="GO" id="GO:0070181">
    <property type="term" value="F:small ribosomal subunit rRNA binding"/>
    <property type="evidence" value="ECO:0007669"/>
    <property type="project" value="TreeGrafter"/>
</dbReference>
<proteinExistence type="inferred from homology"/>
<evidence type="ECO:0000256" key="4">
    <source>
        <dbReference type="ARBA" id="ARBA00022980"/>
    </source>
</evidence>
<reference evidence="10" key="1">
    <citation type="submission" date="2016-01" db="EMBL/GenBank/DDBJ databases">
        <authorList>
            <person name="Mitreva M."/>
            <person name="Pepin K.H."/>
            <person name="Mihindukulasuriya K.A."/>
            <person name="Fulton R."/>
            <person name="Fronick C."/>
            <person name="O'Laughlin M."/>
            <person name="Miner T."/>
            <person name="Herter B."/>
            <person name="Rosa B.A."/>
            <person name="Cordes M."/>
            <person name="Tomlinson C."/>
            <person name="Wollam A."/>
            <person name="Palsikar V.B."/>
            <person name="Mardis E.R."/>
            <person name="Wilson R.K."/>
        </authorList>
    </citation>
    <scope>NUCLEOTIDE SEQUENCE [LARGE SCALE GENOMIC DNA]</scope>
    <source>
        <strain evidence="10">KA00274</strain>
    </source>
</reference>
<dbReference type="Gene3D" id="1.20.58.110">
    <property type="entry name" value="Ribosomal protein S20"/>
    <property type="match status" value="1"/>
</dbReference>
<dbReference type="SUPFAM" id="SSF46992">
    <property type="entry name" value="Ribosomal protein S20"/>
    <property type="match status" value="1"/>
</dbReference>
<dbReference type="GO" id="GO:0005829">
    <property type="term" value="C:cytosol"/>
    <property type="evidence" value="ECO:0007669"/>
    <property type="project" value="TreeGrafter"/>
</dbReference>
<dbReference type="PANTHER" id="PTHR33398:SF1">
    <property type="entry name" value="SMALL RIBOSOMAL SUBUNIT PROTEIN BS20C"/>
    <property type="match status" value="1"/>
</dbReference>
<dbReference type="NCBIfam" id="TIGR00029">
    <property type="entry name" value="S20"/>
    <property type="match status" value="1"/>
</dbReference>
<keyword evidence="4 7" id="KW-0689">Ribosomal protein</keyword>
<comment type="function">
    <text evidence="7">Binds directly to 16S ribosomal RNA.</text>
</comment>
<evidence type="ECO:0000313" key="9">
    <source>
        <dbReference type="EMBL" id="KXB42487.1"/>
    </source>
</evidence>
<feature type="region of interest" description="Disordered" evidence="8">
    <location>
        <begin position="65"/>
        <end position="87"/>
    </location>
</feature>
<dbReference type="GO" id="GO:0015935">
    <property type="term" value="C:small ribosomal subunit"/>
    <property type="evidence" value="ECO:0007669"/>
    <property type="project" value="TreeGrafter"/>
</dbReference>
<evidence type="ECO:0000256" key="8">
    <source>
        <dbReference type="SAM" id="MobiDB-lite"/>
    </source>
</evidence>
<dbReference type="GO" id="GO:0003735">
    <property type="term" value="F:structural constituent of ribosome"/>
    <property type="evidence" value="ECO:0007669"/>
    <property type="project" value="InterPro"/>
</dbReference>
<evidence type="ECO:0000256" key="3">
    <source>
        <dbReference type="ARBA" id="ARBA00022884"/>
    </source>
</evidence>
<dbReference type="STRING" id="1497955.HMPREF1872_00163"/>
<keyword evidence="5 7" id="KW-0687">Ribonucleoprotein</keyword>
<dbReference type="HAMAP" id="MF_00500">
    <property type="entry name" value="Ribosomal_bS20"/>
    <property type="match status" value="1"/>
</dbReference>
<dbReference type="EMBL" id="LSCV01000002">
    <property type="protein sequence ID" value="KXB42487.1"/>
    <property type="molecule type" value="Genomic_DNA"/>
</dbReference>
<accession>A0A133YH46</accession>
<evidence type="ECO:0000256" key="2">
    <source>
        <dbReference type="ARBA" id="ARBA00022730"/>
    </source>
</evidence>
<dbReference type="GO" id="GO:0006412">
    <property type="term" value="P:translation"/>
    <property type="evidence" value="ECO:0007669"/>
    <property type="project" value="UniProtKB-UniRule"/>
</dbReference>
<evidence type="ECO:0000313" key="10">
    <source>
        <dbReference type="Proteomes" id="UP000070080"/>
    </source>
</evidence>
<keyword evidence="10" id="KW-1185">Reference proteome</keyword>
<dbReference type="OrthoDB" id="9808392at2"/>
<dbReference type="PANTHER" id="PTHR33398">
    <property type="entry name" value="30S RIBOSOMAL PROTEIN S20"/>
    <property type="match status" value="1"/>
</dbReference>
<organism evidence="9 10">
    <name type="scientific">Amygdalobacter nucleatus</name>
    <dbReference type="NCBI Taxonomy" id="3029274"/>
    <lineage>
        <taxon>Bacteria</taxon>
        <taxon>Bacillati</taxon>
        <taxon>Bacillota</taxon>
        <taxon>Clostridia</taxon>
        <taxon>Eubacteriales</taxon>
        <taxon>Oscillospiraceae</taxon>
        <taxon>Amygdalobacter</taxon>
    </lineage>
</organism>
<evidence type="ECO:0000256" key="1">
    <source>
        <dbReference type="ARBA" id="ARBA00007634"/>
    </source>
</evidence>
<dbReference type="RefSeq" id="WP_066712508.1">
    <property type="nucleotide sequence ID" value="NZ_CP118869.1"/>
</dbReference>
<evidence type="ECO:0000256" key="7">
    <source>
        <dbReference type="HAMAP-Rule" id="MF_00500"/>
    </source>
</evidence>
<dbReference type="InterPro" id="IPR036510">
    <property type="entry name" value="Ribosomal_bS20_sf"/>
</dbReference>
<dbReference type="Proteomes" id="UP000070080">
    <property type="component" value="Unassembled WGS sequence"/>
</dbReference>
<gene>
    <name evidence="7" type="primary">rpsT</name>
    <name evidence="9" type="ORF">HMPREF1872_00163</name>
</gene>
<evidence type="ECO:0000256" key="6">
    <source>
        <dbReference type="ARBA" id="ARBA00035136"/>
    </source>
</evidence>
<dbReference type="Pfam" id="PF01649">
    <property type="entry name" value="Ribosomal_S20p"/>
    <property type="match status" value="1"/>
</dbReference>
<evidence type="ECO:0000256" key="5">
    <source>
        <dbReference type="ARBA" id="ARBA00023274"/>
    </source>
</evidence>
<dbReference type="InterPro" id="IPR002583">
    <property type="entry name" value="Ribosomal_bS20"/>
</dbReference>